<evidence type="ECO:0000259" key="1">
    <source>
        <dbReference type="Pfam" id="PF10157"/>
    </source>
</evidence>
<gene>
    <name evidence="2" type="ORF">HPB51_021072</name>
</gene>
<comment type="caution">
    <text evidence="2">The sequence shown here is derived from an EMBL/GenBank/DDBJ whole genome shotgun (WGS) entry which is preliminary data.</text>
</comment>
<dbReference type="PANTHER" id="PTHR13440">
    <property type="entry name" value="BLOC-1 RELATED COMPLEX SUBUNIT 6"/>
    <property type="match status" value="1"/>
</dbReference>
<dbReference type="Pfam" id="PF10157">
    <property type="entry name" value="BORCS6"/>
    <property type="match status" value="1"/>
</dbReference>
<evidence type="ECO:0000313" key="2">
    <source>
        <dbReference type="EMBL" id="KAH8031883.1"/>
    </source>
</evidence>
<evidence type="ECO:0000313" key="3">
    <source>
        <dbReference type="Proteomes" id="UP000821866"/>
    </source>
</evidence>
<dbReference type="InterPro" id="IPR046465">
    <property type="entry name" value="BORCS6_C"/>
</dbReference>
<dbReference type="AlphaFoldDB" id="A0A9J6EBJ0"/>
<reference evidence="2" key="1">
    <citation type="journal article" date="2020" name="Cell">
        <title>Large-Scale Comparative Analyses of Tick Genomes Elucidate Their Genetic Diversity and Vector Capacities.</title>
        <authorList>
            <consortium name="Tick Genome and Microbiome Consortium (TIGMIC)"/>
            <person name="Jia N."/>
            <person name="Wang J."/>
            <person name="Shi W."/>
            <person name="Du L."/>
            <person name="Sun Y."/>
            <person name="Zhan W."/>
            <person name="Jiang J.F."/>
            <person name="Wang Q."/>
            <person name="Zhang B."/>
            <person name="Ji P."/>
            <person name="Bell-Sakyi L."/>
            <person name="Cui X.M."/>
            <person name="Yuan T.T."/>
            <person name="Jiang B.G."/>
            <person name="Yang W.F."/>
            <person name="Lam T.T."/>
            <person name="Chang Q.C."/>
            <person name="Ding S.J."/>
            <person name="Wang X.J."/>
            <person name="Zhu J.G."/>
            <person name="Ruan X.D."/>
            <person name="Zhao L."/>
            <person name="Wei J.T."/>
            <person name="Ye R.Z."/>
            <person name="Que T.C."/>
            <person name="Du C.H."/>
            <person name="Zhou Y.H."/>
            <person name="Cheng J.X."/>
            <person name="Dai P.F."/>
            <person name="Guo W.B."/>
            <person name="Han X.H."/>
            <person name="Huang E.J."/>
            <person name="Li L.F."/>
            <person name="Wei W."/>
            <person name="Gao Y.C."/>
            <person name="Liu J.Z."/>
            <person name="Shao H.Z."/>
            <person name="Wang X."/>
            <person name="Wang C.C."/>
            <person name="Yang T.C."/>
            <person name="Huo Q.B."/>
            <person name="Li W."/>
            <person name="Chen H.Y."/>
            <person name="Chen S.E."/>
            <person name="Zhou L.G."/>
            <person name="Ni X.B."/>
            <person name="Tian J.H."/>
            <person name="Sheng Y."/>
            <person name="Liu T."/>
            <person name="Pan Y.S."/>
            <person name="Xia L.Y."/>
            <person name="Li J."/>
            <person name="Zhao F."/>
            <person name="Cao W.C."/>
        </authorList>
    </citation>
    <scope>NUCLEOTIDE SEQUENCE</scope>
    <source>
        <strain evidence="2">Rmic-2018</strain>
    </source>
</reference>
<dbReference type="GO" id="GO:0099078">
    <property type="term" value="C:BORC complex"/>
    <property type="evidence" value="ECO:0007669"/>
    <property type="project" value="TreeGrafter"/>
</dbReference>
<sequence>MFGPHIAPIDPSALADLEEEARTVAASVETLLESLTTSMHGISAMTVDCMRLYERGISKTCDMADSNIKAMYQLMAKFEELSTSMRPLDGLVAEVGQGYPLKELVAVSDLKCQAAEESRTSVVEVQHLHQCRNVQRTGHAKNRLPFDVNSKALFTHENQVQEQTRNVVFLEKRQRLPLVMLASSTF</sequence>
<organism evidence="2 3">
    <name type="scientific">Rhipicephalus microplus</name>
    <name type="common">Cattle tick</name>
    <name type="synonym">Boophilus microplus</name>
    <dbReference type="NCBI Taxonomy" id="6941"/>
    <lineage>
        <taxon>Eukaryota</taxon>
        <taxon>Metazoa</taxon>
        <taxon>Ecdysozoa</taxon>
        <taxon>Arthropoda</taxon>
        <taxon>Chelicerata</taxon>
        <taxon>Arachnida</taxon>
        <taxon>Acari</taxon>
        <taxon>Parasitiformes</taxon>
        <taxon>Ixodida</taxon>
        <taxon>Ixodoidea</taxon>
        <taxon>Ixodidae</taxon>
        <taxon>Rhipicephalinae</taxon>
        <taxon>Rhipicephalus</taxon>
        <taxon>Boophilus</taxon>
    </lineage>
</organism>
<accession>A0A9J6EBJ0</accession>
<dbReference type="InterPro" id="IPR019314">
    <property type="entry name" value="BORCS6"/>
</dbReference>
<feature type="domain" description="BLOC-1-related complex subunit 6 C-terminal helix" evidence="1">
    <location>
        <begin position="7"/>
        <end position="95"/>
    </location>
</feature>
<protein>
    <recommendedName>
        <fullName evidence="1">BLOC-1-related complex subunit 6 C-terminal helix domain-containing protein</fullName>
    </recommendedName>
</protein>
<name>A0A9J6EBJ0_RHIMP</name>
<dbReference type="VEuPathDB" id="VectorBase:LOC119163066"/>
<keyword evidence="3" id="KW-1185">Reference proteome</keyword>
<dbReference type="EMBL" id="JABSTU010000005">
    <property type="protein sequence ID" value="KAH8031883.1"/>
    <property type="molecule type" value="Genomic_DNA"/>
</dbReference>
<dbReference type="GO" id="GO:0032418">
    <property type="term" value="P:lysosome localization"/>
    <property type="evidence" value="ECO:0007669"/>
    <property type="project" value="TreeGrafter"/>
</dbReference>
<dbReference type="PANTHER" id="PTHR13440:SF7">
    <property type="entry name" value="BLOC-1 RELATED COMPLEX SUBUNIT 6"/>
    <property type="match status" value="1"/>
</dbReference>
<proteinExistence type="predicted"/>
<dbReference type="Proteomes" id="UP000821866">
    <property type="component" value="Chromosome 3"/>
</dbReference>
<reference evidence="2" key="2">
    <citation type="submission" date="2021-09" db="EMBL/GenBank/DDBJ databases">
        <authorList>
            <person name="Jia N."/>
            <person name="Wang J."/>
            <person name="Shi W."/>
            <person name="Du L."/>
            <person name="Sun Y."/>
            <person name="Zhan W."/>
            <person name="Jiang J."/>
            <person name="Wang Q."/>
            <person name="Zhang B."/>
            <person name="Ji P."/>
            <person name="Sakyi L.B."/>
            <person name="Cui X."/>
            <person name="Yuan T."/>
            <person name="Jiang B."/>
            <person name="Yang W."/>
            <person name="Lam T.T.-Y."/>
            <person name="Chang Q."/>
            <person name="Ding S."/>
            <person name="Wang X."/>
            <person name="Zhu J."/>
            <person name="Ruan X."/>
            <person name="Zhao L."/>
            <person name="Wei J."/>
            <person name="Que T."/>
            <person name="Du C."/>
            <person name="Cheng J."/>
            <person name="Dai P."/>
            <person name="Han X."/>
            <person name="Huang E."/>
            <person name="Gao Y."/>
            <person name="Liu J."/>
            <person name="Shao H."/>
            <person name="Ye R."/>
            <person name="Li L."/>
            <person name="Wei W."/>
            <person name="Wang X."/>
            <person name="Wang C."/>
            <person name="Huo Q."/>
            <person name="Li W."/>
            <person name="Guo W."/>
            <person name="Chen H."/>
            <person name="Chen S."/>
            <person name="Zhou L."/>
            <person name="Zhou L."/>
            <person name="Ni X."/>
            <person name="Tian J."/>
            <person name="Zhou Y."/>
            <person name="Sheng Y."/>
            <person name="Liu T."/>
            <person name="Pan Y."/>
            <person name="Xia L."/>
            <person name="Li J."/>
            <person name="Zhao F."/>
            <person name="Cao W."/>
        </authorList>
    </citation>
    <scope>NUCLEOTIDE SEQUENCE</scope>
    <source>
        <strain evidence="2">Rmic-2018</strain>
        <tissue evidence="2">Larvae</tissue>
    </source>
</reference>